<organism evidence="2 3">
    <name type="scientific">Epidermidibacterium keratini</name>
    <dbReference type="NCBI Taxonomy" id="1891644"/>
    <lineage>
        <taxon>Bacteria</taxon>
        <taxon>Bacillati</taxon>
        <taxon>Actinomycetota</taxon>
        <taxon>Actinomycetes</taxon>
        <taxon>Sporichthyales</taxon>
        <taxon>Sporichthyaceae</taxon>
        <taxon>Epidermidibacterium</taxon>
    </lineage>
</organism>
<dbReference type="InterPro" id="IPR045063">
    <property type="entry name" value="Dynamin_N"/>
</dbReference>
<dbReference type="SUPFAM" id="SSF52540">
    <property type="entry name" value="P-loop containing nucleoside triphosphate hydrolases"/>
    <property type="match status" value="1"/>
</dbReference>
<dbReference type="RefSeq" id="WP_159544528.1">
    <property type="nucleotide sequence ID" value="NZ_CP047156.1"/>
</dbReference>
<dbReference type="EMBL" id="CP047156">
    <property type="protein sequence ID" value="QHC00241.1"/>
    <property type="molecule type" value="Genomic_DNA"/>
</dbReference>
<dbReference type="Pfam" id="PF00350">
    <property type="entry name" value="Dynamin_N"/>
    <property type="match status" value="1"/>
</dbReference>
<dbReference type="Proteomes" id="UP000463857">
    <property type="component" value="Chromosome"/>
</dbReference>
<feature type="domain" description="Dynamin N-terminal" evidence="1">
    <location>
        <begin position="44"/>
        <end position="208"/>
    </location>
</feature>
<dbReference type="InterPro" id="IPR027417">
    <property type="entry name" value="P-loop_NTPase"/>
</dbReference>
<dbReference type="OrthoDB" id="4379468at2"/>
<evidence type="ECO:0000313" key="3">
    <source>
        <dbReference type="Proteomes" id="UP000463857"/>
    </source>
</evidence>
<evidence type="ECO:0000259" key="1">
    <source>
        <dbReference type="Pfam" id="PF00350"/>
    </source>
</evidence>
<dbReference type="InParanoid" id="A0A7L4YLU3"/>
<dbReference type="Gene3D" id="3.40.50.300">
    <property type="entry name" value="P-loop containing nucleotide triphosphate hydrolases"/>
    <property type="match status" value="1"/>
</dbReference>
<dbReference type="AlphaFoldDB" id="A0A7L4YLU3"/>
<keyword evidence="3" id="KW-1185">Reference proteome</keyword>
<sequence length="507" mass="55019">MPPTAQRMSPLVISLAQTLRPQVPPPTQAEIDRIIARLQGPLQLAVAGRIKSGKSTVVNALIGSRVSPTDIRECTRMVTRFQYGTVDRVEIRKKDGTTITLPFDDSGMIPSDLRCEPVEVAVVDVYLTYESLRGVTIVDTPGLASLDTESVGRTQEMLGADNEHTGTEGATDEQSQLAVSSAEAVLYVITQSIRADDADALQAFRRSSSGETSSPINALAILNKADQVTADEPMEAAAELAQEHSFTLRHTVSQVLPLIGLVAESSLTGNFTEADAQALRDIAALDEPVQQMMFMSTDFFLRDEVPVDLAARERLLTRLDILGTRKAVEMIRNDPQISTGTLRGRLESLSGFPQMRHIIDGVFSVRADDIKSSVALAALDTLASKSPPSVRDAIYDALEELYQQPEAQQLRLLEAASLVTSGKVELPDDMFDEVRDLVTGTSPGEMLGDPAAPVPTLTERALEAAGRWRTFATFGSTPAQSRIAHTIHRSYFLLWQELRAHTAGGAQ</sequence>
<accession>A0A7L4YLU3</accession>
<dbReference type="KEGG" id="eke:EK0264_08095"/>
<protein>
    <submittedName>
        <fullName evidence="2">GTPase</fullName>
    </submittedName>
</protein>
<gene>
    <name evidence="2" type="ORF">EK0264_08095</name>
</gene>
<evidence type="ECO:0000313" key="2">
    <source>
        <dbReference type="EMBL" id="QHC00241.1"/>
    </source>
</evidence>
<name>A0A7L4YLU3_9ACTN</name>
<proteinExistence type="predicted"/>
<reference evidence="2 3" key="1">
    <citation type="journal article" date="2018" name="Int. J. Syst. Evol. Microbiol.">
        <title>Epidermidibacterium keratini gen. nov., sp. nov., a member of the family Sporichthyaceae, isolated from keratin epidermis.</title>
        <authorList>
            <person name="Lee D.G."/>
            <person name="Trujillo M.E."/>
            <person name="Kang S."/>
            <person name="Nam J.J."/>
            <person name="Kim Y.J."/>
        </authorList>
    </citation>
    <scope>NUCLEOTIDE SEQUENCE [LARGE SCALE GENOMIC DNA]</scope>
    <source>
        <strain evidence="2 3">EPI-7</strain>
    </source>
</reference>